<dbReference type="RefSeq" id="WP_064518032.1">
    <property type="nucleotide sequence ID" value="NZ_LXEP01000033.1"/>
</dbReference>
<evidence type="ECO:0008006" key="3">
    <source>
        <dbReference type="Google" id="ProtNLM"/>
    </source>
</evidence>
<evidence type="ECO:0000313" key="1">
    <source>
        <dbReference type="EMBL" id="OAT17998.1"/>
    </source>
</evidence>
<dbReference type="Proteomes" id="UP000078504">
    <property type="component" value="Unassembled WGS sequence"/>
</dbReference>
<dbReference type="AlphaFoldDB" id="A0A1B7HQT2"/>
<protein>
    <recommendedName>
        <fullName evidence="3">Eaa protein</fullName>
    </recommendedName>
</protein>
<dbReference type="EMBL" id="LXEP01000033">
    <property type="protein sequence ID" value="OAT17998.1"/>
    <property type="molecule type" value="Genomic_DNA"/>
</dbReference>
<evidence type="ECO:0000313" key="2">
    <source>
        <dbReference type="Proteomes" id="UP000078504"/>
    </source>
</evidence>
<name>A0A1B7HQT2_9ENTR</name>
<gene>
    <name evidence="1" type="ORF">M977_03786</name>
</gene>
<dbReference type="PATRIC" id="fig|1354253.4.peg.3862"/>
<sequence>MTTNLMGLEQTLSDERLAKLAAEDDLYNYPPTQEELNGMARELLAYRKESSEPVADVVAWNKPGEERKCDIRWRRFDIAPGPLFTAPPLQLVPTGWKLVPVEPTENMVVEGFESEPDSFFSDSDEWAKYEAMSGCEQAAHKARLCWAAMIATSPSVTNEP</sequence>
<organism evidence="1 2">
    <name type="scientific">Buttiauxella gaviniae ATCC 51604</name>
    <dbReference type="NCBI Taxonomy" id="1354253"/>
    <lineage>
        <taxon>Bacteria</taxon>
        <taxon>Pseudomonadati</taxon>
        <taxon>Pseudomonadota</taxon>
        <taxon>Gammaproteobacteria</taxon>
        <taxon>Enterobacterales</taxon>
        <taxon>Enterobacteriaceae</taxon>
        <taxon>Buttiauxella</taxon>
    </lineage>
</organism>
<reference evidence="1 2" key="1">
    <citation type="submission" date="2016-04" db="EMBL/GenBank/DDBJ databases">
        <title>ATOL: Assembling a taxonomically balanced genome-scale reconstruction of the evolutionary history of the Enterobacteriaceae.</title>
        <authorList>
            <person name="Plunkett G.III."/>
            <person name="Neeno-Eckwall E.C."/>
            <person name="Glasner J.D."/>
            <person name="Perna N.T."/>
        </authorList>
    </citation>
    <scope>NUCLEOTIDE SEQUENCE [LARGE SCALE GENOMIC DNA]</scope>
    <source>
        <strain evidence="1 2">ATCC 51604</strain>
    </source>
</reference>
<comment type="caution">
    <text evidence="1">The sequence shown here is derived from an EMBL/GenBank/DDBJ whole genome shotgun (WGS) entry which is preliminary data.</text>
</comment>
<accession>A0A1B7HQT2</accession>
<proteinExistence type="predicted"/>